<reference evidence="3" key="2">
    <citation type="journal article" date="2015" name="Data Brief">
        <title>Shoot transcriptome of the giant reed, Arundo donax.</title>
        <authorList>
            <person name="Barrero R.A."/>
            <person name="Guerrero F.D."/>
            <person name="Moolhuijzen P."/>
            <person name="Goolsby J.A."/>
            <person name="Tidwell J."/>
            <person name="Bellgard S.E."/>
            <person name="Bellgard M.I."/>
        </authorList>
    </citation>
    <scope>NUCLEOTIDE SEQUENCE</scope>
    <source>
        <tissue evidence="3">Shoot tissue taken approximately 20 cm above the soil surface</tissue>
    </source>
</reference>
<dbReference type="InterPro" id="IPR053772">
    <property type="entry name" value="At1g61320/At1g61330-like"/>
</dbReference>
<organism evidence="3">
    <name type="scientific">Arundo donax</name>
    <name type="common">Giant reed</name>
    <name type="synonym">Donax arundinaceus</name>
    <dbReference type="NCBI Taxonomy" id="35708"/>
    <lineage>
        <taxon>Eukaryota</taxon>
        <taxon>Viridiplantae</taxon>
        <taxon>Streptophyta</taxon>
        <taxon>Embryophyta</taxon>
        <taxon>Tracheophyta</taxon>
        <taxon>Spermatophyta</taxon>
        <taxon>Magnoliopsida</taxon>
        <taxon>Liliopsida</taxon>
        <taxon>Poales</taxon>
        <taxon>Poaceae</taxon>
        <taxon>PACMAD clade</taxon>
        <taxon>Arundinoideae</taxon>
        <taxon>Arundineae</taxon>
        <taxon>Arundo</taxon>
    </lineage>
</organism>
<dbReference type="InterPro" id="IPR032675">
    <property type="entry name" value="LRR_dom_sf"/>
</dbReference>
<protein>
    <recommendedName>
        <fullName evidence="4">F-box domain-containing protein</fullName>
    </recommendedName>
</protein>
<dbReference type="Pfam" id="PF00646">
    <property type="entry name" value="F-box"/>
    <property type="match status" value="1"/>
</dbReference>
<evidence type="ECO:0008006" key="4">
    <source>
        <dbReference type="Google" id="ProtNLM"/>
    </source>
</evidence>
<dbReference type="SUPFAM" id="SSF52047">
    <property type="entry name" value="RNI-like"/>
    <property type="match status" value="1"/>
</dbReference>
<dbReference type="InterPro" id="IPR036047">
    <property type="entry name" value="F-box-like_dom_sf"/>
</dbReference>
<dbReference type="InterPro" id="IPR055357">
    <property type="entry name" value="LRR_At1g61320_AtMIF1"/>
</dbReference>
<evidence type="ECO:0000259" key="2">
    <source>
        <dbReference type="Pfam" id="PF23622"/>
    </source>
</evidence>
<dbReference type="SUPFAM" id="SSF81383">
    <property type="entry name" value="F-box domain"/>
    <property type="match status" value="1"/>
</dbReference>
<reference evidence="3" key="1">
    <citation type="submission" date="2014-09" db="EMBL/GenBank/DDBJ databases">
        <authorList>
            <person name="Magalhaes I.L.F."/>
            <person name="Oliveira U."/>
            <person name="Santos F.R."/>
            <person name="Vidigal T.H.D.A."/>
            <person name="Brescovit A.D."/>
            <person name="Santos A.J."/>
        </authorList>
    </citation>
    <scope>NUCLEOTIDE SEQUENCE</scope>
    <source>
        <tissue evidence="3">Shoot tissue taken approximately 20 cm above the soil surface</tissue>
    </source>
</reference>
<dbReference type="PANTHER" id="PTHR34145">
    <property type="entry name" value="OS02G0105600 PROTEIN"/>
    <property type="match status" value="1"/>
</dbReference>
<dbReference type="PANTHER" id="PTHR34145:SF52">
    <property type="entry name" value="OS02G0105800 PROTEIN"/>
    <property type="match status" value="1"/>
</dbReference>
<accession>A0A0A9GDM3</accession>
<dbReference type="Gene3D" id="3.80.10.10">
    <property type="entry name" value="Ribonuclease Inhibitor"/>
    <property type="match status" value="1"/>
</dbReference>
<feature type="domain" description="F-box" evidence="1">
    <location>
        <begin position="58"/>
        <end position="90"/>
    </location>
</feature>
<sequence length="277" mass="31513">MSMGLLALQREQQRRRRQILAQDDSIATVNKRKDSPFQRVGDDDSQHVETLRCSIPYLPEDIWRHIHSLMPLCDAARAACLSRAFLHSWRCHPNLTLDWNTLYSKGCGGNFSCKIDSILRNHSGIGLKTLKLRLHDDCRTFPYVDSWLQVAVTPGIEELTLALYKKYNFPCSLLSDGVRNSIRYLRLSSCAFRPTVDLGPLRCLTSLCLDSVRVTGDELECLLSNSLALEQLDLRSCKEIIVLKIPCMLLQLSSLSVMTCWRLQVIEQSSKSLPYLP</sequence>
<dbReference type="AlphaFoldDB" id="A0A0A9GDM3"/>
<name>A0A0A9GDM3_ARUDO</name>
<dbReference type="EMBL" id="GBRH01176347">
    <property type="protein sequence ID" value="JAE21549.1"/>
    <property type="molecule type" value="Transcribed_RNA"/>
</dbReference>
<feature type="domain" description="At1g61320/AtMIF1 LRR" evidence="2">
    <location>
        <begin position="118"/>
        <end position="272"/>
    </location>
</feature>
<evidence type="ECO:0000259" key="1">
    <source>
        <dbReference type="Pfam" id="PF00646"/>
    </source>
</evidence>
<dbReference type="InterPro" id="IPR001810">
    <property type="entry name" value="F-box_dom"/>
</dbReference>
<proteinExistence type="predicted"/>
<dbReference type="Pfam" id="PF23622">
    <property type="entry name" value="LRR_At1g61320_AtMIF1"/>
    <property type="match status" value="1"/>
</dbReference>
<evidence type="ECO:0000313" key="3">
    <source>
        <dbReference type="EMBL" id="JAE21549.1"/>
    </source>
</evidence>